<proteinExistence type="predicted"/>
<sequence length="254" mass="28274">MPIEFVDSKDNNWVGDQKAYLSVKLWCSFNLPPGPYSCLQYTLDSCEHSENQVIADQQRCPFEMSLHEFVAFGCLRTGNRVQRHNMIRELALSTLSMNEEAIGVLFRQAAWESSTPSPDSELREAHLAFAHNGLGDRLLEYLDQKLGSIEANWNEHHTLHTLVILGLRALSLLEGFSTVERAVTFLRRSRKTSLKWCEDLAATLGTQTDAHSKTQQLLIVNIGGCLSTYVCSRAAAPSTSPGKLSSRPPTSGVH</sequence>
<dbReference type="OrthoDB" id="3182339at2759"/>
<dbReference type="GeneID" id="34457246"/>
<protein>
    <submittedName>
        <fullName evidence="2">Uncharacterized protein</fullName>
    </submittedName>
</protein>
<feature type="compositionally biased region" description="Polar residues" evidence="1">
    <location>
        <begin position="237"/>
        <end position="254"/>
    </location>
</feature>
<dbReference type="AlphaFoldDB" id="A0A1L9VED2"/>
<dbReference type="STRING" id="1160497.A0A1L9VED2"/>
<feature type="region of interest" description="Disordered" evidence="1">
    <location>
        <begin position="235"/>
        <end position="254"/>
    </location>
</feature>
<dbReference type="RefSeq" id="XP_022398968.1">
    <property type="nucleotide sequence ID" value="XM_022540985.1"/>
</dbReference>
<keyword evidence="3" id="KW-1185">Reference proteome</keyword>
<name>A0A1L9VED2_ASPGL</name>
<reference evidence="3" key="1">
    <citation type="journal article" date="2017" name="Genome Biol.">
        <title>Comparative genomics reveals high biological diversity and specific adaptations in the industrially and medically important fungal genus Aspergillus.</title>
        <authorList>
            <person name="de Vries R.P."/>
            <person name="Riley R."/>
            <person name="Wiebenga A."/>
            <person name="Aguilar-Osorio G."/>
            <person name="Amillis S."/>
            <person name="Uchima C.A."/>
            <person name="Anderluh G."/>
            <person name="Asadollahi M."/>
            <person name="Askin M."/>
            <person name="Barry K."/>
            <person name="Battaglia E."/>
            <person name="Bayram O."/>
            <person name="Benocci T."/>
            <person name="Braus-Stromeyer S.A."/>
            <person name="Caldana C."/>
            <person name="Canovas D."/>
            <person name="Cerqueira G.C."/>
            <person name="Chen F."/>
            <person name="Chen W."/>
            <person name="Choi C."/>
            <person name="Clum A."/>
            <person name="Dos Santos R.A."/>
            <person name="Damasio A.R."/>
            <person name="Diallinas G."/>
            <person name="Emri T."/>
            <person name="Fekete E."/>
            <person name="Flipphi M."/>
            <person name="Freyberg S."/>
            <person name="Gallo A."/>
            <person name="Gournas C."/>
            <person name="Habgood R."/>
            <person name="Hainaut M."/>
            <person name="Harispe M.L."/>
            <person name="Henrissat B."/>
            <person name="Hilden K.S."/>
            <person name="Hope R."/>
            <person name="Hossain A."/>
            <person name="Karabika E."/>
            <person name="Karaffa L."/>
            <person name="Karanyi Z."/>
            <person name="Krasevec N."/>
            <person name="Kuo A."/>
            <person name="Kusch H."/>
            <person name="LaButti K."/>
            <person name="Lagendijk E.L."/>
            <person name="Lapidus A."/>
            <person name="Levasseur A."/>
            <person name="Lindquist E."/>
            <person name="Lipzen A."/>
            <person name="Logrieco A.F."/>
            <person name="MacCabe A."/>
            <person name="Maekelae M.R."/>
            <person name="Malavazi I."/>
            <person name="Melin P."/>
            <person name="Meyer V."/>
            <person name="Mielnichuk N."/>
            <person name="Miskei M."/>
            <person name="Molnar A.P."/>
            <person name="Mule G."/>
            <person name="Ngan C.Y."/>
            <person name="Orejas M."/>
            <person name="Orosz E."/>
            <person name="Ouedraogo J.P."/>
            <person name="Overkamp K.M."/>
            <person name="Park H.-S."/>
            <person name="Perrone G."/>
            <person name="Piumi F."/>
            <person name="Punt P.J."/>
            <person name="Ram A.F."/>
            <person name="Ramon A."/>
            <person name="Rauscher S."/>
            <person name="Record E."/>
            <person name="Riano-Pachon D.M."/>
            <person name="Robert V."/>
            <person name="Roehrig J."/>
            <person name="Ruller R."/>
            <person name="Salamov A."/>
            <person name="Salih N.S."/>
            <person name="Samson R.A."/>
            <person name="Sandor E."/>
            <person name="Sanguinetti M."/>
            <person name="Schuetze T."/>
            <person name="Sepcic K."/>
            <person name="Shelest E."/>
            <person name="Sherlock G."/>
            <person name="Sophianopoulou V."/>
            <person name="Squina F.M."/>
            <person name="Sun H."/>
            <person name="Susca A."/>
            <person name="Todd R.B."/>
            <person name="Tsang A."/>
            <person name="Unkles S.E."/>
            <person name="van de Wiele N."/>
            <person name="van Rossen-Uffink D."/>
            <person name="Oliveira J.V."/>
            <person name="Vesth T.C."/>
            <person name="Visser J."/>
            <person name="Yu J.-H."/>
            <person name="Zhou M."/>
            <person name="Andersen M.R."/>
            <person name="Archer D.B."/>
            <person name="Baker S.E."/>
            <person name="Benoit I."/>
            <person name="Brakhage A.A."/>
            <person name="Braus G.H."/>
            <person name="Fischer R."/>
            <person name="Frisvad J.C."/>
            <person name="Goldman G.H."/>
            <person name="Houbraken J."/>
            <person name="Oakley B."/>
            <person name="Pocsi I."/>
            <person name="Scazzocchio C."/>
            <person name="Seiboth B."/>
            <person name="vanKuyk P.A."/>
            <person name="Wortman J."/>
            <person name="Dyer P.S."/>
            <person name="Grigoriev I.V."/>
        </authorList>
    </citation>
    <scope>NUCLEOTIDE SEQUENCE [LARGE SCALE GENOMIC DNA]</scope>
    <source>
        <strain evidence="3">CBS 516.65</strain>
    </source>
</reference>
<gene>
    <name evidence="2" type="ORF">ASPGLDRAFT_130752</name>
</gene>
<evidence type="ECO:0000313" key="3">
    <source>
        <dbReference type="Proteomes" id="UP000184300"/>
    </source>
</evidence>
<dbReference type="VEuPathDB" id="FungiDB:ASPGLDRAFT_130752"/>
<accession>A0A1L9VED2</accession>
<dbReference type="EMBL" id="KV878903">
    <property type="protein sequence ID" value="OJJ82270.1"/>
    <property type="molecule type" value="Genomic_DNA"/>
</dbReference>
<organism evidence="2 3">
    <name type="scientific">Aspergillus glaucus CBS 516.65</name>
    <dbReference type="NCBI Taxonomy" id="1160497"/>
    <lineage>
        <taxon>Eukaryota</taxon>
        <taxon>Fungi</taxon>
        <taxon>Dikarya</taxon>
        <taxon>Ascomycota</taxon>
        <taxon>Pezizomycotina</taxon>
        <taxon>Eurotiomycetes</taxon>
        <taxon>Eurotiomycetidae</taxon>
        <taxon>Eurotiales</taxon>
        <taxon>Aspergillaceae</taxon>
        <taxon>Aspergillus</taxon>
        <taxon>Aspergillus subgen. Aspergillus</taxon>
    </lineage>
</organism>
<dbReference type="Proteomes" id="UP000184300">
    <property type="component" value="Unassembled WGS sequence"/>
</dbReference>
<evidence type="ECO:0000256" key="1">
    <source>
        <dbReference type="SAM" id="MobiDB-lite"/>
    </source>
</evidence>
<evidence type="ECO:0000313" key="2">
    <source>
        <dbReference type="EMBL" id="OJJ82270.1"/>
    </source>
</evidence>